<dbReference type="InterPro" id="IPR044861">
    <property type="entry name" value="IPNS-like_FE2OG_OXY"/>
</dbReference>
<evidence type="ECO:0000256" key="3">
    <source>
        <dbReference type="SAM" id="MobiDB-lite"/>
    </source>
</evidence>
<proteinExistence type="inferred from homology"/>
<evidence type="ECO:0000313" key="5">
    <source>
        <dbReference type="EMBL" id="KAJ4362353.1"/>
    </source>
</evidence>
<dbReference type="Proteomes" id="UP001140560">
    <property type="component" value="Unassembled WGS sequence"/>
</dbReference>
<keyword evidence="2" id="KW-0560">Oxidoreductase</keyword>
<evidence type="ECO:0000256" key="1">
    <source>
        <dbReference type="ARBA" id="ARBA00008056"/>
    </source>
</evidence>
<dbReference type="GO" id="GO:0044283">
    <property type="term" value="P:small molecule biosynthetic process"/>
    <property type="evidence" value="ECO:0007669"/>
    <property type="project" value="UniProtKB-ARBA"/>
</dbReference>
<reference evidence="5" key="1">
    <citation type="submission" date="2022-10" db="EMBL/GenBank/DDBJ databases">
        <title>Tapping the CABI collections for fungal endophytes: first genome assemblies for Collariella, Neodidymelliopsis, Ascochyta clinopodiicola, Didymella pomorum, Didymosphaeria variabile, Neocosmospora piperis and Neocucurbitaria cava.</title>
        <authorList>
            <person name="Hill R."/>
        </authorList>
    </citation>
    <scope>NUCLEOTIDE SEQUENCE</scope>
    <source>
        <strain evidence="5">IMI 356814</strain>
    </source>
</reference>
<dbReference type="InterPro" id="IPR005123">
    <property type="entry name" value="Oxoglu/Fe-dep_dioxygenase_dom"/>
</dbReference>
<dbReference type="GO" id="GO:0046872">
    <property type="term" value="F:metal ion binding"/>
    <property type="evidence" value="ECO:0007669"/>
    <property type="project" value="UniProtKB-KW"/>
</dbReference>
<dbReference type="EMBL" id="JAPEUY010000021">
    <property type="protein sequence ID" value="KAJ4362353.1"/>
    <property type="molecule type" value="Genomic_DNA"/>
</dbReference>
<protein>
    <recommendedName>
        <fullName evidence="4">Fe2OG dioxygenase domain-containing protein</fullName>
    </recommendedName>
</protein>
<dbReference type="OrthoDB" id="288590at2759"/>
<feature type="region of interest" description="Disordered" evidence="3">
    <location>
        <begin position="87"/>
        <end position="115"/>
    </location>
</feature>
<comment type="caution">
    <text evidence="5">The sequence shown here is derived from an EMBL/GenBank/DDBJ whole genome shotgun (WGS) entry which is preliminary data.</text>
</comment>
<dbReference type="AlphaFoldDB" id="A0A9W9CGJ8"/>
<dbReference type="SUPFAM" id="SSF51197">
    <property type="entry name" value="Clavaminate synthase-like"/>
    <property type="match status" value="1"/>
</dbReference>
<feature type="domain" description="Fe2OG dioxygenase" evidence="4">
    <location>
        <begin position="164"/>
        <end position="298"/>
    </location>
</feature>
<comment type="similarity">
    <text evidence="1 2">Belongs to the iron/ascorbate-dependent oxidoreductase family.</text>
</comment>
<dbReference type="PROSITE" id="PS51471">
    <property type="entry name" value="FE2OG_OXY"/>
    <property type="match status" value="1"/>
</dbReference>
<accession>A0A9W9CGJ8</accession>
<dbReference type="InterPro" id="IPR050231">
    <property type="entry name" value="Iron_ascorbate_oxido_reductase"/>
</dbReference>
<dbReference type="GO" id="GO:0016491">
    <property type="term" value="F:oxidoreductase activity"/>
    <property type="evidence" value="ECO:0007669"/>
    <property type="project" value="UniProtKB-KW"/>
</dbReference>
<dbReference type="InterPro" id="IPR026992">
    <property type="entry name" value="DIOX_N"/>
</dbReference>
<dbReference type="InterPro" id="IPR027443">
    <property type="entry name" value="IPNS-like_sf"/>
</dbReference>
<dbReference type="Pfam" id="PF14226">
    <property type="entry name" value="DIOX_N"/>
    <property type="match status" value="1"/>
</dbReference>
<keyword evidence="2" id="KW-0479">Metal-binding</keyword>
<sequence>MSHDSRTNTIPVIDISQPSEAVARQVLEAASTQGFLYIKNDGVTIACKDIDDMFKLSQEFFATPKERKAEYAIHTEKAGGINRGWVSMQGESLDPEGQKSLQHRSPNPNLQPLPHPLSSHKDLISRFQLSCHALCTSILSLLGTALQISDPSYFASRHDQSQGPSGTIFRMLYYPKTTTSTSASPSSSSGSGLRIRAGAHSDYGSITLLFRLPGQPGLELLTPDRGWVAVPVNPHPADLAEPPILVNIGDLLSFWTNGMLKSTVHRVAFSEGGAGAGAGGKGEGEGEERYSMAYFCHPLDDVQLAAVPSKLIEDFADRGVEELRMQRKRLGLNDGGEDGDKEKVLTAKQHLDRRLKVTYGI</sequence>
<dbReference type="PANTHER" id="PTHR47990">
    <property type="entry name" value="2-OXOGLUTARATE (2OG) AND FE(II)-DEPENDENT OXYGENASE SUPERFAMILY PROTEIN-RELATED"/>
    <property type="match status" value="1"/>
</dbReference>
<keyword evidence="2" id="KW-0408">Iron</keyword>
<dbReference type="FunFam" id="2.60.120.330:FF:000051">
    <property type="entry name" value="Clavaminate synthase-like protein"/>
    <property type="match status" value="1"/>
</dbReference>
<evidence type="ECO:0000256" key="2">
    <source>
        <dbReference type="RuleBase" id="RU003682"/>
    </source>
</evidence>
<dbReference type="Gene3D" id="2.60.120.330">
    <property type="entry name" value="B-lactam Antibiotic, Isopenicillin N Synthase, Chain"/>
    <property type="match status" value="1"/>
</dbReference>
<evidence type="ECO:0000259" key="4">
    <source>
        <dbReference type="PROSITE" id="PS51471"/>
    </source>
</evidence>
<evidence type="ECO:0000313" key="6">
    <source>
        <dbReference type="Proteomes" id="UP001140560"/>
    </source>
</evidence>
<gene>
    <name evidence="5" type="ORF">N0V83_010446</name>
</gene>
<keyword evidence="6" id="KW-1185">Reference proteome</keyword>
<dbReference type="Pfam" id="PF03171">
    <property type="entry name" value="2OG-FeII_Oxy"/>
    <property type="match status" value="1"/>
</dbReference>
<organism evidence="5 6">
    <name type="scientific">Neocucurbitaria cava</name>
    <dbReference type="NCBI Taxonomy" id="798079"/>
    <lineage>
        <taxon>Eukaryota</taxon>
        <taxon>Fungi</taxon>
        <taxon>Dikarya</taxon>
        <taxon>Ascomycota</taxon>
        <taxon>Pezizomycotina</taxon>
        <taxon>Dothideomycetes</taxon>
        <taxon>Pleosporomycetidae</taxon>
        <taxon>Pleosporales</taxon>
        <taxon>Pleosporineae</taxon>
        <taxon>Cucurbitariaceae</taxon>
        <taxon>Neocucurbitaria</taxon>
    </lineage>
</organism>
<name>A0A9W9CGJ8_9PLEO</name>